<proteinExistence type="predicted"/>
<dbReference type="RefSeq" id="WP_149081723.1">
    <property type="nucleotide sequence ID" value="NZ_VTAW01000014.1"/>
</dbReference>
<dbReference type="AlphaFoldDB" id="A0A5D5AJ47"/>
<organism evidence="1 2">
    <name type="scientific">Natrialba swarupiae</name>
    <dbReference type="NCBI Taxonomy" id="2448032"/>
    <lineage>
        <taxon>Archaea</taxon>
        <taxon>Methanobacteriati</taxon>
        <taxon>Methanobacteriota</taxon>
        <taxon>Stenosarchaea group</taxon>
        <taxon>Halobacteria</taxon>
        <taxon>Halobacteriales</taxon>
        <taxon>Natrialbaceae</taxon>
        <taxon>Natrialba</taxon>
    </lineage>
</organism>
<keyword evidence="2" id="KW-1185">Reference proteome</keyword>
<accession>A0A5D5AJ47</accession>
<reference evidence="1 2" key="1">
    <citation type="submission" date="2019-08" db="EMBL/GenBank/DDBJ databases">
        <title>Archaea genome.</title>
        <authorList>
            <person name="Kajale S."/>
            <person name="Shouche Y."/>
            <person name="Deshpande N."/>
            <person name="Sharma A."/>
        </authorList>
    </citation>
    <scope>NUCLEOTIDE SEQUENCE [LARGE SCALE GENOMIC DNA]</scope>
    <source>
        <strain evidence="1 2">ESP3B_9</strain>
    </source>
</reference>
<gene>
    <name evidence="1" type="ORF">FYC77_11935</name>
</gene>
<comment type="caution">
    <text evidence="1">The sequence shown here is derived from an EMBL/GenBank/DDBJ whole genome shotgun (WGS) entry which is preliminary data.</text>
</comment>
<name>A0A5D5AJ47_9EURY</name>
<dbReference type="EMBL" id="VTAW01000014">
    <property type="protein sequence ID" value="TYT61736.1"/>
    <property type="molecule type" value="Genomic_DNA"/>
</dbReference>
<evidence type="ECO:0000313" key="2">
    <source>
        <dbReference type="Proteomes" id="UP000324104"/>
    </source>
</evidence>
<dbReference type="Proteomes" id="UP000324104">
    <property type="component" value="Unassembled WGS sequence"/>
</dbReference>
<sequence>MTTEAPLTCYICGQTNDDWMTVDMIGLFEDQEAARERFKEKHDTEPESYLFVCPACEDENPHHAENSYEKYGKYQ</sequence>
<protein>
    <submittedName>
        <fullName evidence="1">Uncharacterized protein</fullName>
    </submittedName>
</protein>
<evidence type="ECO:0000313" key="1">
    <source>
        <dbReference type="EMBL" id="TYT61736.1"/>
    </source>
</evidence>